<dbReference type="AlphaFoldDB" id="A0AA40AX91"/>
<organism evidence="2 3">
    <name type="scientific">Apiosordaria backusii</name>
    <dbReference type="NCBI Taxonomy" id="314023"/>
    <lineage>
        <taxon>Eukaryota</taxon>
        <taxon>Fungi</taxon>
        <taxon>Dikarya</taxon>
        <taxon>Ascomycota</taxon>
        <taxon>Pezizomycotina</taxon>
        <taxon>Sordariomycetes</taxon>
        <taxon>Sordariomycetidae</taxon>
        <taxon>Sordariales</taxon>
        <taxon>Lasiosphaeriaceae</taxon>
        <taxon>Apiosordaria</taxon>
    </lineage>
</organism>
<evidence type="ECO:0000313" key="3">
    <source>
        <dbReference type="Proteomes" id="UP001172159"/>
    </source>
</evidence>
<sequence>MSRSTFGVLVTPFILFFLVSSFPFGLGLVQKFLGGGKATITIPGVLWSFGMYFGISFVLKFLYFSFFLLKQECTWMVGWLVVVGRGKGERNPEL</sequence>
<reference evidence="2" key="1">
    <citation type="submission" date="2023-06" db="EMBL/GenBank/DDBJ databases">
        <title>Genome-scale phylogeny and comparative genomics of the fungal order Sordariales.</title>
        <authorList>
            <consortium name="Lawrence Berkeley National Laboratory"/>
            <person name="Hensen N."/>
            <person name="Bonometti L."/>
            <person name="Westerberg I."/>
            <person name="Brannstrom I.O."/>
            <person name="Guillou S."/>
            <person name="Cros-Aarteil S."/>
            <person name="Calhoun S."/>
            <person name="Haridas S."/>
            <person name="Kuo A."/>
            <person name="Mondo S."/>
            <person name="Pangilinan J."/>
            <person name="Riley R."/>
            <person name="Labutti K."/>
            <person name="Andreopoulos B."/>
            <person name="Lipzen A."/>
            <person name="Chen C."/>
            <person name="Yanf M."/>
            <person name="Daum C."/>
            <person name="Ng V."/>
            <person name="Clum A."/>
            <person name="Steindorff A."/>
            <person name="Ohm R."/>
            <person name="Martin F."/>
            <person name="Silar P."/>
            <person name="Natvig D."/>
            <person name="Lalanne C."/>
            <person name="Gautier V."/>
            <person name="Ament-Velasquez S.L."/>
            <person name="Kruys A."/>
            <person name="Hutchinson M.I."/>
            <person name="Powell A.J."/>
            <person name="Barry K."/>
            <person name="Miller A.N."/>
            <person name="Grigoriev I.V."/>
            <person name="Debuchy R."/>
            <person name="Gladieux P."/>
            <person name="Thoren M.H."/>
            <person name="Johannesson H."/>
        </authorList>
    </citation>
    <scope>NUCLEOTIDE SEQUENCE</scope>
    <source>
        <strain evidence="2">CBS 540.89</strain>
    </source>
</reference>
<protein>
    <submittedName>
        <fullName evidence="2">Uncharacterized protein</fullName>
    </submittedName>
</protein>
<keyword evidence="3" id="KW-1185">Reference proteome</keyword>
<gene>
    <name evidence="2" type="ORF">B0T21DRAFT_372173</name>
</gene>
<keyword evidence="1" id="KW-0472">Membrane</keyword>
<evidence type="ECO:0000313" key="2">
    <source>
        <dbReference type="EMBL" id="KAK0723673.1"/>
    </source>
</evidence>
<keyword evidence="1" id="KW-1133">Transmembrane helix</keyword>
<name>A0AA40AX91_9PEZI</name>
<proteinExistence type="predicted"/>
<feature type="transmembrane region" description="Helical" evidence="1">
    <location>
        <begin position="45"/>
        <end position="69"/>
    </location>
</feature>
<dbReference type="Proteomes" id="UP001172159">
    <property type="component" value="Unassembled WGS sequence"/>
</dbReference>
<keyword evidence="1" id="KW-0812">Transmembrane</keyword>
<comment type="caution">
    <text evidence="2">The sequence shown here is derived from an EMBL/GenBank/DDBJ whole genome shotgun (WGS) entry which is preliminary data.</text>
</comment>
<dbReference type="EMBL" id="JAUKTV010000011">
    <property type="protein sequence ID" value="KAK0723673.1"/>
    <property type="molecule type" value="Genomic_DNA"/>
</dbReference>
<evidence type="ECO:0000256" key="1">
    <source>
        <dbReference type="SAM" id="Phobius"/>
    </source>
</evidence>
<accession>A0AA40AX91</accession>